<dbReference type="NCBIfam" id="TIGR00765">
    <property type="entry name" value="yihY_not_rbn"/>
    <property type="match status" value="1"/>
</dbReference>
<evidence type="ECO:0000256" key="1">
    <source>
        <dbReference type="ARBA" id="ARBA00004651"/>
    </source>
</evidence>
<keyword evidence="5 6" id="KW-0472">Membrane</keyword>
<dbReference type="RefSeq" id="WP_202244727.1">
    <property type="nucleotide sequence ID" value="NZ_JAESIY010000006.1"/>
</dbReference>
<evidence type="ECO:0000313" key="7">
    <source>
        <dbReference type="EMBL" id="MBL3656930.1"/>
    </source>
</evidence>
<dbReference type="AlphaFoldDB" id="A0A937F722"/>
<organism evidence="7 8">
    <name type="scientific">Fulvivirga sediminis</name>
    <dbReference type="NCBI Taxonomy" id="2803949"/>
    <lineage>
        <taxon>Bacteria</taxon>
        <taxon>Pseudomonadati</taxon>
        <taxon>Bacteroidota</taxon>
        <taxon>Cytophagia</taxon>
        <taxon>Cytophagales</taxon>
        <taxon>Fulvivirgaceae</taxon>
        <taxon>Fulvivirga</taxon>
    </lineage>
</organism>
<evidence type="ECO:0000256" key="5">
    <source>
        <dbReference type="ARBA" id="ARBA00023136"/>
    </source>
</evidence>
<dbReference type="Proteomes" id="UP000659388">
    <property type="component" value="Unassembled WGS sequence"/>
</dbReference>
<feature type="transmembrane region" description="Helical" evidence="6">
    <location>
        <begin position="273"/>
        <end position="296"/>
    </location>
</feature>
<dbReference type="InterPro" id="IPR017039">
    <property type="entry name" value="Virul_fac_BrkB"/>
</dbReference>
<protein>
    <submittedName>
        <fullName evidence="7">YihY/virulence factor BrkB family protein</fullName>
    </submittedName>
</protein>
<evidence type="ECO:0000256" key="2">
    <source>
        <dbReference type="ARBA" id="ARBA00022475"/>
    </source>
</evidence>
<comment type="subcellular location">
    <subcellularLocation>
        <location evidence="1">Cell membrane</location>
        <topology evidence="1">Multi-pass membrane protein</topology>
    </subcellularLocation>
</comment>
<name>A0A937F722_9BACT</name>
<comment type="caution">
    <text evidence="7">The sequence shown here is derived from an EMBL/GenBank/DDBJ whole genome shotgun (WGS) entry which is preliminary data.</text>
</comment>
<dbReference type="PANTHER" id="PTHR30213">
    <property type="entry name" value="INNER MEMBRANE PROTEIN YHJD"/>
    <property type="match status" value="1"/>
</dbReference>
<keyword evidence="2" id="KW-1003">Cell membrane</keyword>
<accession>A0A937F722</accession>
<reference evidence="7" key="1">
    <citation type="submission" date="2021-01" db="EMBL/GenBank/DDBJ databases">
        <title>Fulvivirga kasyanovii gen. nov., sp nov., a novel member of the phylum Bacteroidetes isolated from seawater in a mussel farm.</title>
        <authorList>
            <person name="Zhao L.-H."/>
            <person name="Wang Z.-J."/>
        </authorList>
    </citation>
    <scope>NUCLEOTIDE SEQUENCE</scope>
    <source>
        <strain evidence="7">2943</strain>
    </source>
</reference>
<keyword evidence="8" id="KW-1185">Reference proteome</keyword>
<sequence>MKKRITRLIVRSQTYKAFIELLKGIKFKRYEGLSLYEVIIVFIEKLSKDEVIERANGVAFNFTMAVFPGIIFLFTLTPYLHEIIPGVSRANIMQFIGDVIPPNMYETVYSTVDDIVVNTRGGLLTFGVLFSLWLATNGMMSLMKAFNSCYKTIDKRGYFKMRLVATGLTLMLAVVLILASVLLVIGNFIIDMVNNVEWLDIEEFMIYVFFLIRFLVLFMVFFLAISFMYYFGPSVHYNWRFFSVGSFVATFLCIAVTYGFSFYVSNFANYNKLYGSLGVLIALMIWQELLSVVLLVGYEINASIHHAYRIAGIDASKIQ</sequence>
<keyword evidence="3 6" id="KW-0812">Transmembrane</keyword>
<proteinExistence type="predicted"/>
<feature type="transmembrane region" description="Helical" evidence="6">
    <location>
        <begin position="241"/>
        <end position="261"/>
    </location>
</feature>
<dbReference type="Pfam" id="PF03631">
    <property type="entry name" value="Virul_fac_BrkB"/>
    <property type="match status" value="1"/>
</dbReference>
<dbReference type="PANTHER" id="PTHR30213:SF0">
    <property type="entry name" value="UPF0761 MEMBRANE PROTEIN YIHY"/>
    <property type="match status" value="1"/>
</dbReference>
<gene>
    <name evidence="7" type="ORF">JL102_12360</name>
</gene>
<evidence type="ECO:0000256" key="4">
    <source>
        <dbReference type="ARBA" id="ARBA00022989"/>
    </source>
</evidence>
<feature type="transmembrane region" description="Helical" evidence="6">
    <location>
        <begin position="163"/>
        <end position="185"/>
    </location>
</feature>
<keyword evidence="4 6" id="KW-1133">Transmembrane helix</keyword>
<dbReference type="PIRSF" id="PIRSF035875">
    <property type="entry name" value="RNase_BN"/>
    <property type="match status" value="1"/>
</dbReference>
<evidence type="ECO:0000256" key="6">
    <source>
        <dbReference type="SAM" id="Phobius"/>
    </source>
</evidence>
<dbReference type="GO" id="GO:0005886">
    <property type="term" value="C:plasma membrane"/>
    <property type="evidence" value="ECO:0007669"/>
    <property type="project" value="UniProtKB-SubCell"/>
</dbReference>
<evidence type="ECO:0000256" key="3">
    <source>
        <dbReference type="ARBA" id="ARBA00022692"/>
    </source>
</evidence>
<feature type="transmembrane region" description="Helical" evidence="6">
    <location>
        <begin position="58"/>
        <end position="80"/>
    </location>
</feature>
<feature type="transmembrane region" description="Helical" evidence="6">
    <location>
        <begin position="205"/>
        <end position="229"/>
    </location>
</feature>
<feature type="transmembrane region" description="Helical" evidence="6">
    <location>
        <begin position="123"/>
        <end position="142"/>
    </location>
</feature>
<evidence type="ECO:0000313" key="8">
    <source>
        <dbReference type="Proteomes" id="UP000659388"/>
    </source>
</evidence>
<dbReference type="EMBL" id="JAESIY010000006">
    <property type="protein sequence ID" value="MBL3656930.1"/>
    <property type="molecule type" value="Genomic_DNA"/>
</dbReference>